<evidence type="ECO:0000313" key="2">
    <source>
        <dbReference type="EMBL" id="WFD33876.1"/>
    </source>
</evidence>
<reference evidence="2" key="1">
    <citation type="submission" date="2023-03" db="EMBL/GenBank/DDBJ databases">
        <title>Mating type loci evolution in Malassezia.</title>
        <authorList>
            <person name="Coelho M.A."/>
        </authorList>
    </citation>
    <scope>NUCLEOTIDE SEQUENCE</scope>
    <source>
        <strain evidence="2">CBS 11721</strain>
    </source>
</reference>
<dbReference type="GO" id="GO:0005886">
    <property type="term" value="C:plasma membrane"/>
    <property type="evidence" value="ECO:0007669"/>
    <property type="project" value="TreeGrafter"/>
</dbReference>
<evidence type="ECO:0000256" key="1">
    <source>
        <dbReference type="SAM" id="MobiDB-lite"/>
    </source>
</evidence>
<feature type="region of interest" description="Disordered" evidence="1">
    <location>
        <begin position="324"/>
        <end position="381"/>
    </location>
</feature>
<dbReference type="GO" id="GO:0036286">
    <property type="term" value="C:eisosome filament"/>
    <property type="evidence" value="ECO:0007669"/>
    <property type="project" value="TreeGrafter"/>
</dbReference>
<evidence type="ECO:0000313" key="3">
    <source>
        <dbReference type="Proteomes" id="UP001219933"/>
    </source>
</evidence>
<dbReference type="PANTHER" id="PTHR31962">
    <property type="entry name" value="SPHINGOLIPID LONG CHAIN BASE-RESPONSIVE PROTEIN PIL1"/>
    <property type="match status" value="1"/>
</dbReference>
<organism evidence="2 3">
    <name type="scientific">Malassezia cuniculi</name>
    <dbReference type="NCBI Taxonomy" id="948313"/>
    <lineage>
        <taxon>Eukaryota</taxon>
        <taxon>Fungi</taxon>
        <taxon>Dikarya</taxon>
        <taxon>Basidiomycota</taxon>
        <taxon>Ustilaginomycotina</taxon>
        <taxon>Malasseziomycetes</taxon>
        <taxon>Malasseziales</taxon>
        <taxon>Malasseziaceae</taxon>
        <taxon>Malassezia</taxon>
    </lineage>
</organism>
<gene>
    <name evidence="2" type="ORF">MCUN1_000699</name>
</gene>
<dbReference type="Gene3D" id="1.20.1270.60">
    <property type="entry name" value="Arfaptin homology (AH) domain/BAR domain"/>
    <property type="match status" value="1"/>
</dbReference>
<protein>
    <recommendedName>
        <fullName evidence="4">Sphingolipid long chain base-responsive protein LSP1</fullName>
    </recommendedName>
</protein>
<feature type="compositionally biased region" description="Basic and acidic residues" evidence="1">
    <location>
        <begin position="168"/>
        <end position="190"/>
    </location>
</feature>
<accession>A0AAF0ENX5</accession>
<sequence>MSNFITRAKERAQGVMGGQGWSRPTEECVATDRHTHATPSGYWGALPASLRQGLAHVDPRYDGARTLHILLTYLKTLSTDRETLARDFEASAVAFEQFGADRIAGRRHDSVGDPVLTDVSSHLAVLLREEAHLESHRAGKIEEVRAGLSRAMIAENSLAGSRNARTRASRELRGLKSEESNGAEKNHSHLDALEKRIKDLTDASVEEEHHVGAQLREQFKTNMHDYYANLEAYGEKLALLARYGKQLTATIPDGGPEFPAPVRTGKSKPWEGAEHAMALRQSIHPALEQYQPSSHTEPVIDTANQPSEMHLNMDIPNIPPPHITPLMSSEQESEGESEYPFPETGTAPIDPTVAETGIIPEGNAGPKNGQLRRVTKEDTKF</sequence>
<keyword evidence="3" id="KW-1185">Reference proteome</keyword>
<dbReference type="EMBL" id="CP119877">
    <property type="protein sequence ID" value="WFD33876.1"/>
    <property type="molecule type" value="Genomic_DNA"/>
</dbReference>
<dbReference type="GO" id="GO:0006897">
    <property type="term" value="P:endocytosis"/>
    <property type="evidence" value="ECO:0007669"/>
    <property type="project" value="TreeGrafter"/>
</dbReference>
<dbReference type="AlphaFoldDB" id="A0AAF0ENX5"/>
<dbReference type="GO" id="GO:0070941">
    <property type="term" value="P:eisosome assembly"/>
    <property type="evidence" value="ECO:0007669"/>
    <property type="project" value="TreeGrafter"/>
</dbReference>
<feature type="region of interest" description="Disordered" evidence="1">
    <location>
        <begin position="159"/>
        <end position="190"/>
    </location>
</feature>
<dbReference type="InterPro" id="IPR028245">
    <property type="entry name" value="PIL1/LSP1"/>
</dbReference>
<dbReference type="PANTHER" id="PTHR31962:SF1">
    <property type="entry name" value="SPHINGOLIPID LONG CHAIN BASE-RESPONSIVE PROTEIN PIL1"/>
    <property type="match status" value="1"/>
</dbReference>
<dbReference type="InterPro" id="IPR027267">
    <property type="entry name" value="AH/BAR_dom_sf"/>
</dbReference>
<dbReference type="GO" id="GO:0008289">
    <property type="term" value="F:lipid binding"/>
    <property type="evidence" value="ECO:0007669"/>
    <property type="project" value="TreeGrafter"/>
</dbReference>
<evidence type="ECO:0008006" key="4">
    <source>
        <dbReference type="Google" id="ProtNLM"/>
    </source>
</evidence>
<dbReference type="Pfam" id="PF13805">
    <property type="entry name" value="Pil1"/>
    <property type="match status" value="1"/>
</dbReference>
<name>A0AAF0ENX5_9BASI</name>
<dbReference type="Proteomes" id="UP001219933">
    <property type="component" value="Chromosome 1"/>
</dbReference>
<proteinExistence type="predicted"/>